<reference evidence="2" key="1">
    <citation type="submission" date="2022-09" db="EMBL/GenBank/DDBJ databases">
        <title>Eubacterium sp. LFL-14 isolated from human feces.</title>
        <authorList>
            <person name="Liu F."/>
        </authorList>
    </citation>
    <scope>NUCLEOTIDE SEQUENCE</scope>
    <source>
        <strain evidence="2">LFL-14</strain>
    </source>
</reference>
<evidence type="ECO:0000313" key="3">
    <source>
        <dbReference type="Proteomes" id="UP001431199"/>
    </source>
</evidence>
<evidence type="ECO:0000259" key="1">
    <source>
        <dbReference type="PROSITE" id="PS51186"/>
    </source>
</evidence>
<dbReference type="Proteomes" id="UP001431199">
    <property type="component" value="Unassembled WGS sequence"/>
</dbReference>
<comment type="caution">
    <text evidence="2">The sequence shown here is derived from an EMBL/GenBank/DDBJ whole genome shotgun (WGS) entry which is preliminary data.</text>
</comment>
<organism evidence="2 3">
    <name type="scientific">Eubacterium album</name>
    <dbReference type="NCBI Taxonomy" id="2978477"/>
    <lineage>
        <taxon>Bacteria</taxon>
        <taxon>Bacillati</taxon>
        <taxon>Bacillota</taxon>
        <taxon>Clostridia</taxon>
        <taxon>Eubacteriales</taxon>
        <taxon>Eubacteriaceae</taxon>
        <taxon>Eubacterium</taxon>
    </lineage>
</organism>
<dbReference type="CDD" id="cd04301">
    <property type="entry name" value="NAT_SF"/>
    <property type="match status" value="1"/>
</dbReference>
<feature type="domain" description="N-acetyltransferase" evidence="1">
    <location>
        <begin position="2"/>
        <end position="150"/>
    </location>
</feature>
<dbReference type="Gene3D" id="3.40.630.30">
    <property type="match status" value="1"/>
</dbReference>
<name>A0ABT2M0N2_9FIRM</name>
<dbReference type="EMBL" id="JAODBU010000004">
    <property type="protein sequence ID" value="MCT7398461.1"/>
    <property type="molecule type" value="Genomic_DNA"/>
</dbReference>
<gene>
    <name evidence="2" type="ORF">N5B56_05085</name>
</gene>
<dbReference type="InterPro" id="IPR016181">
    <property type="entry name" value="Acyl_CoA_acyltransferase"/>
</dbReference>
<sequence>MKNYTYISLREKPELKNCAAEWFHSKWGVPTEAYLECMEAYLNKKTEYGWYICLDENKIVGGLGVIENDFHARKDLTPNVCAVYTEEEYRCQGISGHLLNMVVEDLKSKNITPVYLITDHTSFYERYGWEFLCMVQGDGEPNMTRMYIHQ</sequence>
<evidence type="ECO:0000313" key="2">
    <source>
        <dbReference type="EMBL" id="MCT7398461.1"/>
    </source>
</evidence>
<protein>
    <submittedName>
        <fullName evidence="2">GNAT family N-acetyltransferase</fullName>
    </submittedName>
</protein>
<dbReference type="SUPFAM" id="SSF55729">
    <property type="entry name" value="Acyl-CoA N-acyltransferases (Nat)"/>
    <property type="match status" value="1"/>
</dbReference>
<proteinExistence type="predicted"/>
<dbReference type="PROSITE" id="PS51186">
    <property type="entry name" value="GNAT"/>
    <property type="match status" value="1"/>
</dbReference>
<accession>A0ABT2M0N2</accession>
<keyword evidence="3" id="KW-1185">Reference proteome</keyword>
<dbReference type="InterPro" id="IPR000182">
    <property type="entry name" value="GNAT_dom"/>
</dbReference>
<dbReference type="Pfam" id="PF13527">
    <property type="entry name" value="Acetyltransf_9"/>
    <property type="match status" value="1"/>
</dbReference>